<feature type="non-terminal residue" evidence="1">
    <location>
        <position position="57"/>
    </location>
</feature>
<keyword evidence="2" id="KW-1185">Reference proteome</keyword>
<accession>A0A4Y2UTE0</accession>
<evidence type="ECO:0000313" key="2">
    <source>
        <dbReference type="Proteomes" id="UP000499080"/>
    </source>
</evidence>
<reference evidence="1 2" key="1">
    <citation type="journal article" date="2019" name="Sci. Rep.">
        <title>Orb-weaving spider Araneus ventricosus genome elucidates the spidroin gene catalogue.</title>
        <authorList>
            <person name="Kono N."/>
            <person name="Nakamura H."/>
            <person name="Ohtoshi R."/>
            <person name="Moran D.A.P."/>
            <person name="Shinohara A."/>
            <person name="Yoshida Y."/>
            <person name="Fujiwara M."/>
            <person name="Mori M."/>
            <person name="Tomita M."/>
            <person name="Arakawa K."/>
        </authorList>
    </citation>
    <scope>NUCLEOTIDE SEQUENCE [LARGE SCALE GENOMIC DNA]</scope>
</reference>
<dbReference type="AlphaFoldDB" id="A0A4Y2UTE0"/>
<comment type="caution">
    <text evidence="1">The sequence shown here is derived from an EMBL/GenBank/DDBJ whole genome shotgun (WGS) entry which is preliminary data.</text>
</comment>
<organism evidence="1 2">
    <name type="scientific">Araneus ventricosus</name>
    <name type="common">Orbweaver spider</name>
    <name type="synonym">Epeira ventricosa</name>
    <dbReference type="NCBI Taxonomy" id="182803"/>
    <lineage>
        <taxon>Eukaryota</taxon>
        <taxon>Metazoa</taxon>
        <taxon>Ecdysozoa</taxon>
        <taxon>Arthropoda</taxon>
        <taxon>Chelicerata</taxon>
        <taxon>Arachnida</taxon>
        <taxon>Araneae</taxon>
        <taxon>Araneomorphae</taxon>
        <taxon>Entelegynae</taxon>
        <taxon>Araneoidea</taxon>
        <taxon>Araneidae</taxon>
        <taxon>Araneus</taxon>
    </lineage>
</organism>
<protein>
    <submittedName>
        <fullName evidence="1">Uncharacterized protein</fullName>
    </submittedName>
</protein>
<dbReference type="EMBL" id="BGPR01038840">
    <property type="protein sequence ID" value="GBO14717.1"/>
    <property type="molecule type" value="Genomic_DNA"/>
</dbReference>
<proteinExistence type="predicted"/>
<evidence type="ECO:0000313" key="1">
    <source>
        <dbReference type="EMBL" id="GBO14717.1"/>
    </source>
</evidence>
<dbReference type="Proteomes" id="UP000499080">
    <property type="component" value="Unassembled WGS sequence"/>
</dbReference>
<name>A0A4Y2UTE0_ARAVE</name>
<sequence>MSALGTRGLKNDQEHDHQSCLFRLDSIGIDIKMTLLLNHPANCPFTVATVFRQWHSE</sequence>
<gene>
    <name evidence="1" type="ORF">AVEN_160766_1</name>
</gene>